<evidence type="ECO:0000313" key="10">
    <source>
        <dbReference type="Proteomes" id="UP000722957"/>
    </source>
</evidence>
<accession>A0A1E5FP06</accession>
<dbReference type="PRINTS" id="PR00455">
    <property type="entry name" value="HTHTETR"/>
</dbReference>
<dbReference type="Gene3D" id="1.10.357.10">
    <property type="entry name" value="Tetracycline Repressor, domain 2"/>
    <property type="match status" value="1"/>
</dbReference>
<evidence type="ECO:0000259" key="3">
    <source>
        <dbReference type="PROSITE" id="PS50977"/>
    </source>
</evidence>
<dbReference type="Proteomes" id="UP000256923">
    <property type="component" value="Chromosome 2"/>
</dbReference>
<protein>
    <submittedName>
        <fullName evidence="7">TetR/AcrR family transcriptional regulator</fullName>
    </submittedName>
</protein>
<dbReference type="Proteomes" id="UP000722957">
    <property type="component" value="Unassembled WGS sequence"/>
</dbReference>
<evidence type="ECO:0000313" key="4">
    <source>
        <dbReference type="EMBL" id="AZS27242.1"/>
    </source>
</evidence>
<dbReference type="SUPFAM" id="SSF46689">
    <property type="entry name" value="Homeodomain-like"/>
    <property type="match status" value="1"/>
</dbReference>
<evidence type="ECO:0000313" key="8">
    <source>
        <dbReference type="Proteomes" id="UP000078309"/>
    </source>
</evidence>
<feature type="domain" description="HTH tetR-type" evidence="3">
    <location>
        <begin position="14"/>
        <end position="74"/>
    </location>
</feature>
<dbReference type="OrthoDB" id="9151800at2"/>
<dbReference type="GO" id="GO:0003677">
    <property type="term" value="F:DNA binding"/>
    <property type="evidence" value="ECO:0007669"/>
    <property type="project" value="UniProtKB-UniRule"/>
</dbReference>
<feature type="DNA-binding region" description="H-T-H motif" evidence="2">
    <location>
        <begin position="37"/>
        <end position="56"/>
    </location>
</feature>
<dbReference type="Pfam" id="PF00440">
    <property type="entry name" value="TetR_N"/>
    <property type="match status" value="1"/>
</dbReference>
<evidence type="ECO:0000256" key="1">
    <source>
        <dbReference type="ARBA" id="ARBA00023125"/>
    </source>
</evidence>
<keyword evidence="1 2" id="KW-0238">DNA-binding</keyword>
<dbReference type="PANTHER" id="PTHR43479">
    <property type="entry name" value="ACREF/ENVCD OPERON REPRESSOR-RELATED"/>
    <property type="match status" value="1"/>
</dbReference>
<dbReference type="AlphaFoldDB" id="A0A191W8F8"/>
<evidence type="ECO:0000313" key="5">
    <source>
        <dbReference type="EMBL" id="MBF4272368.1"/>
    </source>
</evidence>
<reference evidence="7 8" key="1">
    <citation type="journal article" date="2017" name="J. Fish Dis.">
        <title>Comparative assessment of Vibrio virulence in marine fish larvae.</title>
        <authorList>
            <person name="Ronneseth A."/>
            <person name="Castillo D."/>
            <person name="D'Alvise P."/>
            <person name="Tonnesen O."/>
            <person name="Haugland G."/>
            <person name="Grotkjaer T."/>
            <person name="Engell-Sorensen K."/>
            <person name="Norremark L."/>
            <person name="Bergh O."/>
            <person name="Wergeland H.I."/>
            <person name="Gram L."/>
        </authorList>
    </citation>
    <scope>NUCLEOTIDE SEQUENCE [LARGE SCALE GENOMIC DNA]</scope>
    <source>
        <strain evidence="7 8">90-11-286</strain>
    </source>
</reference>
<evidence type="ECO:0000313" key="7">
    <source>
        <dbReference type="EMBL" id="MBT2918887.1"/>
    </source>
</evidence>
<proteinExistence type="predicted"/>
<sequence length="236" mass="27423">MTKRQGRRSATDAQKTKRDILVVAADLFCELGYARVSLRTISEKAGVSHSLLRHHFGSKEQIWRSISDGLHLYMENYLRHILKEIPANTPANVQLYLFIVRLLAHMLTVKQPIQLIADAVRQEDALFDYFIDSAGEIEQLVEQLAEQYNREFSATPIKVWEIKWQMIMYAHGAASLTPFLKETWSDETQDVNQCLLKHWQLFNDLMIAKFHIDEAQTLCPNSINELLYDIECDWAR</sequence>
<dbReference type="Proteomes" id="UP000078309">
    <property type="component" value="Unassembled WGS sequence"/>
</dbReference>
<dbReference type="EMBL" id="RDOM01000022">
    <property type="protein sequence ID" value="MBF4272368.1"/>
    <property type="molecule type" value="Genomic_DNA"/>
</dbReference>
<evidence type="ECO:0000313" key="11">
    <source>
        <dbReference type="Proteomes" id="UP000726136"/>
    </source>
</evidence>
<dbReference type="InterPro" id="IPR001647">
    <property type="entry name" value="HTH_TetR"/>
</dbReference>
<dbReference type="RefSeq" id="WP_013867941.1">
    <property type="nucleotide sequence ID" value="NZ_AJYU02000121.1"/>
</dbReference>
<dbReference type="EMBL" id="JAHGUI010000034">
    <property type="protein sequence ID" value="MBT2918887.1"/>
    <property type="molecule type" value="Genomic_DNA"/>
</dbReference>
<dbReference type="OMA" id="IKWQMIM"/>
<dbReference type="GeneID" id="83858124"/>
<dbReference type="InterPro" id="IPR050624">
    <property type="entry name" value="HTH-type_Tx_Regulator"/>
</dbReference>
<dbReference type="KEGG" id="vau:VANGNB10_cII0732"/>
<gene>
    <name evidence="4" type="ORF">DYL72_20410</name>
    <name evidence="5" type="ORF">EAY07_09980</name>
    <name evidence="6" type="ORF">EAY46_13225</name>
    <name evidence="7" type="ORF">PL14_09325</name>
</gene>
<reference evidence="4 9" key="2">
    <citation type="submission" date="2018-12" db="EMBL/GenBank/DDBJ databases">
        <title>Characterization and Draft Genome of Vibrio anguillarum J360 Marine Pathogen Isolated from an Outbreak in Lumpfish (Cyclopterus lumpus).</title>
        <authorList>
            <person name="Vasquez J.I."/>
            <person name="Cao T."/>
            <person name="Chakraborty S."/>
            <person name="Gnanagobal H."/>
            <person name="Wescot J."/>
            <person name="Boyce D."/>
            <person name="Santander J."/>
        </authorList>
    </citation>
    <scope>NUCLEOTIDE SEQUENCE [LARGE SCALE GENOMIC DNA]</scope>
    <source>
        <strain evidence="4 9">J360</strain>
    </source>
</reference>
<dbReference type="PANTHER" id="PTHR43479:SF12">
    <property type="entry name" value="TRANSCRIPTIONAL REGULATORY PROTEIN"/>
    <property type="match status" value="1"/>
</dbReference>
<evidence type="ECO:0000313" key="9">
    <source>
        <dbReference type="Proteomes" id="UP000256923"/>
    </source>
</evidence>
<evidence type="ECO:0000256" key="2">
    <source>
        <dbReference type="PROSITE-ProRule" id="PRU00335"/>
    </source>
</evidence>
<dbReference type="PROSITE" id="PS50977">
    <property type="entry name" value="HTH_TETR_2"/>
    <property type="match status" value="1"/>
</dbReference>
<name>A0A191W8F8_VIBAN</name>
<dbReference type="Proteomes" id="UP000726136">
    <property type="component" value="Unassembled WGS sequence"/>
</dbReference>
<evidence type="ECO:0000313" key="6">
    <source>
        <dbReference type="EMBL" id="MBF4374031.1"/>
    </source>
</evidence>
<reference evidence="7" key="4">
    <citation type="submission" date="2021-05" db="EMBL/GenBank/DDBJ databases">
        <authorList>
            <person name="Kalatzis P.G."/>
            <person name="Castillo D."/>
            <person name="D'Alvise P."/>
            <person name="Middelboe M."/>
            <person name="Gram L."/>
        </authorList>
    </citation>
    <scope>NUCLEOTIDE SEQUENCE</scope>
    <source>
        <strain evidence="7">90-11-286</strain>
    </source>
</reference>
<dbReference type="InterPro" id="IPR009057">
    <property type="entry name" value="Homeodomain-like_sf"/>
</dbReference>
<reference evidence="10 11" key="3">
    <citation type="journal article" date="2021" name="PeerJ">
        <title>Analysis of 44 Vibrio anguillarum genomes reveals high genetic diversity.</title>
        <authorList>
            <person name="Hansen M.J."/>
            <person name="Dalsgaard I."/>
        </authorList>
    </citation>
    <scope>NUCLEOTIDE SEQUENCE [LARGE SCALE GENOMIC DNA]</scope>
    <source>
        <strain evidence="6 11">040915-1/1B</strain>
        <strain evidence="5 10">17-16730-2A</strain>
    </source>
</reference>
<dbReference type="STRING" id="55601.AA407_14340"/>
<keyword evidence="11" id="KW-1185">Reference proteome</keyword>
<dbReference type="EMBL" id="RDPI01000014">
    <property type="protein sequence ID" value="MBF4374031.1"/>
    <property type="molecule type" value="Genomic_DNA"/>
</dbReference>
<organism evidence="7 8">
    <name type="scientific">Vibrio anguillarum</name>
    <name type="common">Listonella anguillarum</name>
    <dbReference type="NCBI Taxonomy" id="55601"/>
    <lineage>
        <taxon>Bacteria</taxon>
        <taxon>Pseudomonadati</taxon>
        <taxon>Pseudomonadota</taxon>
        <taxon>Gammaproteobacteria</taxon>
        <taxon>Vibrionales</taxon>
        <taxon>Vibrionaceae</taxon>
        <taxon>Vibrio</taxon>
    </lineage>
</organism>
<accession>A0A191W8F8</accession>
<dbReference type="EMBL" id="CP034673">
    <property type="protein sequence ID" value="AZS27242.1"/>
    <property type="molecule type" value="Genomic_DNA"/>
</dbReference>